<evidence type="ECO:0000313" key="2">
    <source>
        <dbReference type="Proteomes" id="UP001044222"/>
    </source>
</evidence>
<name>A0A9D3S8N1_ANGAN</name>
<comment type="caution">
    <text evidence="1">The sequence shown here is derived from an EMBL/GenBank/DDBJ whole genome shotgun (WGS) entry which is preliminary data.</text>
</comment>
<gene>
    <name evidence="1" type="ORF">ANANG_G00032580</name>
</gene>
<sequence length="60" mass="6651">MHPNPRFVLVVELALPFAEYRSRVTDFSEVAVSSLEVHISTAYQTQLGASGNQSCCRLSH</sequence>
<accession>A0A9D3S8N1</accession>
<dbReference type="AlphaFoldDB" id="A0A9D3S8N1"/>
<dbReference type="EMBL" id="JAFIRN010000002">
    <property type="protein sequence ID" value="KAG5853977.1"/>
    <property type="molecule type" value="Genomic_DNA"/>
</dbReference>
<dbReference type="Proteomes" id="UP001044222">
    <property type="component" value="Unassembled WGS sequence"/>
</dbReference>
<keyword evidence="2" id="KW-1185">Reference proteome</keyword>
<proteinExistence type="predicted"/>
<reference evidence="1" key="1">
    <citation type="submission" date="2021-01" db="EMBL/GenBank/DDBJ databases">
        <title>A chromosome-scale assembly of European eel, Anguilla anguilla.</title>
        <authorList>
            <person name="Henkel C."/>
            <person name="Jong-Raadsen S.A."/>
            <person name="Dufour S."/>
            <person name="Weltzien F.-A."/>
            <person name="Palstra A.P."/>
            <person name="Pelster B."/>
            <person name="Spaink H.P."/>
            <person name="Van Den Thillart G.E."/>
            <person name="Jansen H."/>
            <person name="Zahm M."/>
            <person name="Klopp C."/>
            <person name="Cedric C."/>
            <person name="Louis A."/>
            <person name="Berthelot C."/>
            <person name="Parey E."/>
            <person name="Roest Crollius H."/>
            <person name="Montfort J."/>
            <person name="Robinson-Rechavi M."/>
            <person name="Bucao C."/>
            <person name="Bouchez O."/>
            <person name="Gislard M."/>
            <person name="Lluch J."/>
            <person name="Milhes M."/>
            <person name="Lampietro C."/>
            <person name="Lopez Roques C."/>
            <person name="Donnadieu C."/>
            <person name="Braasch I."/>
            <person name="Desvignes T."/>
            <person name="Postlethwait J."/>
            <person name="Bobe J."/>
            <person name="Guiguen Y."/>
            <person name="Dirks R."/>
        </authorList>
    </citation>
    <scope>NUCLEOTIDE SEQUENCE</scope>
    <source>
        <strain evidence="1">Tag_6206</strain>
        <tissue evidence="1">Liver</tissue>
    </source>
</reference>
<evidence type="ECO:0000313" key="1">
    <source>
        <dbReference type="EMBL" id="KAG5853977.1"/>
    </source>
</evidence>
<protein>
    <submittedName>
        <fullName evidence="1">Uncharacterized protein</fullName>
    </submittedName>
</protein>
<organism evidence="1 2">
    <name type="scientific">Anguilla anguilla</name>
    <name type="common">European freshwater eel</name>
    <name type="synonym">Muraena anguilla</name>
    <dbReference type="NCBI Taxonomy" id="7936"/>
    <lineage>
        <taxon>Eukaryota</taxon>
        <taxon>Metazoa</taxon>
        <taxon>Chordata</taxon>
        <taxon>Craniata</taxon>
        <taxon>Vertebrata</taxon>
        <taxon>Euteleostomi</taxon>
        <taxon>Actinopterygii</taxon>
        <taxon>Neopterygii</taxon>
        <taxon>Teleostei</taxon>
        <taxon>Anguilliformes</taxon>
        <taxon>Anguillidae</taxon>
        <taxon>Anguilla</taxon>
    </lineage>
</organism>